<feature type="domain" description="Flagellar motor switch protein FliN-like C-terminal" evidence="7">
    <location>
        <begin position="163"/>
        <end position="233"/>
    </location>
</feature>
<keyword evidence="6" id="KW-0472">Membrane</keyword>
<organism evidence="8 9">
    <name type="scientific">Arthrobacter ginkgonis</name>
    <dbReference type="NCBI Taxonomy" id="1630594"/>
    <lineage>
        <taxon>Bacteria</taxon>
        <taxon>Bacillati</taxon>
        <taxon>Actinomycetota</taxon>
        <taxon>Actinomycetes</taxon>
        <taxon>Micrococcales</taxon>
        <taxon>Micrococcaceae</taxon>
        <taxon>Arthrobacter</taxon>
    </lineage>
</organism>
<proteinExistence type="inferred from homology"/>
<comment type="caution">
    <text evidence="8">The sequence shown here is derived from an EMBL/GenBank/DDBJ whole genome shotgun (WGS) entry which is preliminary data.</text>
</comment>
<dbReference type="InterPro" id="IPR001172">
    <property type="entry name" value="FliN_T3SS_HrcQb"/>
</dbReference>
<dbReference type="InterPro" id="IPR012826">
    <property type="entry name" value="FliN"/>
</dbReference>
<protein>
    <recommendedName>
        <fullName evidence="7">Flagellar motor switch protein FliN-like C-terminal domain-containing protein</fullName>
    </recommendedName>
</protein>
<evidence type="ECO:0000256" key="2">
    <source>
        <dbReference type="ARBA" id="ARBA00009226"/>
    </source>
</evidence>
<evidence type="ECO:0000256" key="1">
    <source>
        <dbReference type="ARBA" id="ARBA00004413"/>
    </source>
</evidence>
<dbReference type="Proteomes" id="UP001500752">
    <property type="component" value="Unassembled WGS sequence"/>
</dbReference>
<dbReference type="RefSeq" id="WP_345148787.1">
    <property type="nucleotide sequence ID" value="NZ_BAABEO010000008.1"/>
</dbReference>
<dbReference type="EMBL" id="BAABEO010000008">
    <property type="protein sequence ID" value="GAA3672835.1"/>
    <property type="molecule type" value="Genomic_DNA"/>
</dbReference>
<name>A0ABP7C0T8_9MICC</name>
<dbReference type="PANTHER" id="PTHR43484:SF1">
    <property type="entry name" value="FLAGELLAR MOTOR SWITCH PROTEIN FLIN"/>
    <property type="match status" value="1"/>
</dbReference>
<dbReference type="SUPFAM" id="SSF101801">
    <property type="entry name" value="Surface presentation of antigens (SPOA)"/>
    <property type="match status" value="1"/>
</dbReference>
<dbReference type="InterPro" id="IPR036429">
    <property type="entry name" value="SpoA-like_sf"/>
</dbReference>
<keyword evidence="9" id="KW-1185">Reference proteome</keyword>
<dbReference type="Gene3D" id="2.30.330.10">
    <property type="entry name" value="SpoA-like"/>
    <property type="match status" value="1"/>
</dbReference>
<dbReference type="PRINTS" id="PR00956">
    <property type="entry name" value="FLGMOTORFLIN"/>
</dbReference>
<evidence type="ECO:0000256" key="6">
    <source>
        <dbReference type="ARBA" id="ARBA00023136"/>
    </source>
</evidence>
<gene>
    <name evidence="8" type="ORF">GCM10023081_08960</name>
</gene>
<reference evidence="9" key="1">
    <citation type="journal article" date="2019" name="Int. J. Syst. Evol. Microbiol.">
        <title>The Global Catalogue of Microorganisms (GCM) 10K type strain sequencing project: providing services to taxonomists for standard genome sequencing and annotation.</title>
        <authorList>
            <consortium name="The Broad Institute Genomics Platform"/>
            <consortium name="The Broad Institute Genome Sequencing Center for Infectious Disease"/>
            <person name="Wu L."/>
            <person name="Ma J."/>
        </authorList>
    </citation>
    <scope>NUCLEOTIDE SEQUENCE [LARGE SCALE GENOMIC DNA]</scope>
    <source>
        <strain evidence="9">JCM 30742</strain>
    </source>
</reference>
<dbReference type="Pfam" id="PF01052">
    <property type="entry name" value="FliMN_C"/>
    <property type="match status" value="1"/>
</dbReference>
<dbReference type="PANTHER" id="PTHR43484">
    <property type="match status" value="1"/>
</dbReference>
<keyword evidence="3" id="KW-1003">Cell membrane</keyword>
<evidence type="ECO:0000313" key="8">
    <source>
        <dbReference type="EMBL" id="GAA3672835.1"/>
    </source>
</evidence>
<evidence type="ECO:0000256" key="3">
    <source>
        <dbReference type="ARBA" id="ARBA00022475"/>
    </source>
</evidence>
<comment type="similarity">
    <text evidence="2">Belongs to the FliN/MopA/SpaO family.</text>
</comment>
<comment type="subcellular location">
    <subcellularLocation>
        <location evidence="1">Cell membrane</location>
        <topology evidence="1">Peripheral membrane protein</topology>
        <orientation evidence="1">Cytoplasmic side</orientation>
    </subcellularLocation>
</comment>
<keyword evidence="5" id="KW-0283">Flagellar rotation</keyword>
<evidence type="ECO:0000256" key="4">
    <source>
        <dbReference type="ARBA" id="ARBA00022500"/>
    </source>
</evidence>
<dbReference type="InterPro" id="IPR001543">
    <property type="entry name" value="FliN-like_C"/>
</dbReference>
<dbReference type="NCBIfam" id="TIGR02480">
    <property type="entry name" value="fliN"/>
    <property type="match status" value="1"/>
</dbReference>
<dbReference type="InterPro" id="IPR051469">
    <property type="entry name" value="FliN/MopA/SpaO"/>
</dbReference>
<evidence type="ECO:0000313" key="9">
    <source>
        <dbReference type="Proteomes" id="UP001500752"/>
    </source>
</evidence>
<accession>A0ABP7C0T8</accession>
<evidence type="ECO:0000259" key="7">
    <source>
        <dbReference type="Pfam" id="PF01052"/>
    </source>
</evidence>
<sequence>MTEPRSRQEQLARAAEAAAAAYPAQTPLSAAPEQMPLGTAATWVGAGFIGTVSADLVLGVLDDAALAAAAGVPTGTVAPRDVLHGTLEAAVAGFGTGVLGESYLADPALFMASADASTYALRDAFGNIVAWFGISVSTAVPAAAPNTPAATDFPVDVAAGLNRISSVEMQLTVEIGRTRMSVRDVLNLEPGKIVELDRSAGAPADVLLNGRKIAHGEVVVVDQDYAIRITRILDSAEDHS</sequence>
<evidence type="ECO:0000256" key="5">
    <source>
        <dbReference type="ARBA" id="ARBA00022779"/>
    </source>
</evidence>
<keyword evidence="4" id="KW-0145">Chemotaxis</keyword>